<dbReference type="GO" id="GO:0006508">
    <property type="term" value="P:proteolysis"/>
    <property type="evidence" value="ECO:0007669"/>
    <property type="project" value="InterPro"/>
</dbReference>
<keyword evidence="1" id="KW-0732">Signal</keyword>
<organism evidence="4 5">
    <name type="scientific">Dyella tabacisoli</name>
    <dbReference type="NCBI Taxonomy" id="2282381"/>
    <lineage>
        <taxon>Bacteria</taxon>
        <taxon>Pseudomonadati</taxon>
        <taxon>Pseudomonadota</taxon>
        <taxon>Gammaproteobacteria</taxon>
        <taxon>Lysobacterales</taxon>
        <taxon>Rhodanobacteraceae</taxon>
        <taxon>Dyella</taxon>
    </lineage>
</organism>
<protein>
    <submittedName>
        <fullName evidence="4">S9 family peptidase</fullName>
    </submittedName>
</protein>
<dbReference type="InterPro" id="IPR002469">
    <property type="entry name" value="Peptidase_S9B_N"/>
</dbReference>
<dbReference type="SUPFAM" id="SSF53474">
    <property type="entry name" value="alpha/beta-Hydrolases"/>
    <property type="match status" value="1"/>
</dbReference>
<dbReference type="Proteomes" id="UP000253782">
    <property type="component" value="Unassembled WGS sequence"/>
</dbReference>
<evidence type="ECO:0000313" key="5">
    <source>
        <dbReference type="Proteomes" id="UP000253782"/>
    </source>
</evidence>
<dbReference type="PANTHER" id="PTHR11731:SF118">
    <property type="entry name" value="BLR1971 PROTEIN"/>
    <property type="match status" value="1"/>
</dbReference>
<sequence>MGSMMGKSCLLGALVVGALSTGVAAQTKAESIKALSTDDYARAERFVGYNASPLVDHAVQSATWLDDGHFWYRDHDVNGDRYLRMDAATGKAEPAFDHVKLAAALSKLTGKTVDAKKLAIVDYSIAADGRYNIGTRSKHYVCDLKSAGVCVAKGGSDKDPAMKHGDEPGVLSPDKHSEAFIRHWNLWLRDVTSGKETQLTTDGVENYGYATDNAGWKHTDEAILVWSPDSSKIATFQQDQRKTSDMYLVSTNVGRPKLEQWKYPLVGDENITMIERVIIDVADKHVLRLQMPPDQHRSSLCDDVSCGRNGGWDDVKWAPDNKSLAFVSTSRDHKQEWFRIADPATGAVRTVFDEKVATYFESGNGEVNWQYLPATDEAIWFSERDGWGQLYLYDLRSGKLKQQITQGEGNVSEVLRVDAASRTIWFRGVGKEPGRDPYYQHFYKIGMDGQGLTLLTPEDADHTVSLSPDGRHFVDAYSTPTTAPVTVLRSADDGRVVAPIAKADISRLTATGWVPPQPFTVKGRDGKTDLYGMMFKPTHFDPNKKYPIVDYVYPGPQTGSVGSRSFSAARVDHQALAELGFIVVAIDGMGTPWRSKAFHDAYFGNIIDNTMPDQVAGLKELGKRYPWIDLDRVGMWGHSGGGNATVSALFLYPDFFKVGIAESGNHDNRNYEDDWAEKWQGLLVKDKDGKSNYDKQANQLFAGNLKGHLLLAHGTMDDNVPPYQTLLVVDALIKANKDFDLLLIPNVHHGYGEASAYMMRKRWDYFVRNLMGAEPPQGYAMKPPKI</sequence>
<evidence type="ECO:0000259" key="3">
    <source>
        <dbReference type="Pfam" id="PF00930"/>
    </source>
</evidence>
<dbReference type="GO" id="GO:0008236">
    <property type="term" value="F:serine-type peptidase activity"/>
    <property type="evidence" value="ECO:0007669"/>
    <property type="project" value="InterPro"/>
</dbReference>
<dbReference type="Pfam" id="PF00326">
    <property type="entry name" value="Peptidase_S9"/>
    <property type="match status" value="1"/>
</dbReference>
<dbReference type="OrthoDB" id="9812921at2"/>
<evidence type="ECO:0000256" key="1">
    <source>
        <dbReference type="SAM" id="SignalP"/>
    </source>
</evidence>
<reference evidence="4 5" key="1">
    <citation type="submission" date="2018-07" db="EMBL/GenBank/DDBJ databases">
        <title>Dyella tabacisoli L4-6T, whole genome shotgun sequence.</title>
        <authorList>
            <person name="Zhou X.-K."/>
            <person name="Li W.-J."/>
            <person name="Duan Y.-Q."/>
        </authorList>
    </citation>
    <scope>NUCLEOTIDE SEQUENCE [LARGE SCALE GENOMIC DNA]</scope>
    <source>
        <strain evidence="4 5">L4-6</strain>
    </source>
</reference>
<feature type="domain" description="Dipeptidylpeptidase IV N-terminal" evidence="3">
    <location>
        <begin position="131"/>
        <end position="483"/>
    </location>
</feature>
<evidence type="ECO:0000313" key="4">
    <source>
        <dbReference type="EMBL" id="RDD80679.1"/>
    </source>
</evidence>
<dbReference type="Gene3D" id="2.140.10.30">
    <property type="entry name" value="Dipeptidylpeptidase IV, N-terminal domain"/>
    <property type="match status" value="1"/>
</dbReference>
<gene>
    <name evidence="4" type="ORF">DVJ77_15715</name>
</gene>
<proteinExistence type="predicted"/>
<dbReference type="SUPFAM" id="SSF82171">
    <property type="entry name" value="DPP6 N-terminal domain-like"/>
    <property type="match status" value="1"/>
</dbReference>
<dbReference type="PANTHER" id="PTHR11731">
    <property type="entry name" value="PROTEASE FAMILY S9B,C DIPEPTIDYL-PEPTIDASE IV-RELATED"/>
    <property type="match status" value="1"/>
</dbReference>
<keyword evidence="5" id="KW-1185">Reference proteome</keyword>
<feature type="chain" id="PRO_5017001587" evidence="1">
    <location>
        <begin position="26"/>
        <end position="786"/>
    </location>
</feature>
<name>A0A369UQS5_9GAMM</name>
<dbReference type="Pfam" id="PF00930">
    <property type="entry name" value="DPPIV_N"/>
    <property type="match status" value="1"/>
</dbReference>
<dbReference type="InterPro" id="IPR029058">
    <property type="entry name" value="AB_hydrolase_fold"/>
</dbReference>
<accession>A0A369UQS5</accession>
<feature type="domain" description="Peptidase S9 prolyl oligopeptidase catalytic" evidence="2">
    <location>
        <begin position="573"/>
        <end position="770"/>
    </location>
</feature>
<comment type="caution">
    <text evidence="4">The sequence shown here is derived from an EMBL/GenBank/DDBJ whole genome shotgun (WGS) entry which is preliminary data.</text>
</comment>
<dbReference type="AlphaFoldDB" id="A0A369UQS5"/>
<dbReference type="InterPro" id="IPR001375">
    <property type="entry name" value="Peptidase_S9_cat"/>
</dbReference>
<dbReference type="InterPro" id="IPR050278">
    <property type="entry name" value="Serine_Prot_S9B/DPPIV"/>
</dbReference>
<evidence type="ECO:0000259" key="2">
    <source>
        <dbReference type="Pfam" id="PF00326"/>
    </source>
</evidence>
<dbReference type="Gene3D" id="3.40.50.1820">
    <property type="entry name" value="alpha/beta hydrolase"/>
    <property type="match status" value="1"/>
</dbReference>
<dbReference type="EMBL" id="QQAH01000015">
    <property type="protein sequence ID" value="RDD80679.1"/>
    <property type="molecule type" value="Genomic_DNA"/>
</dbReference>
<feature type="signal peptide" evidence="1">
    <location>
        <begin position="1"/>
        <end position="25"/>
    </location>
</feature>